<organism evidence="1">
    <name type="scientific">Spongospora subterranea</name>
    <dbReference type="NCBI Taxonomy" id="70186"/>
    <lineage>
        <taxon>Eukaryota</taxon>
        <taxon>Sar</taxon>
        <taxon>Rhizaria</taxon>
        <taxon>Endomyxa</taxon>
        <taxon>Phytomyxea</taxon>
        <taxon>Plasmodiophorida</taxon>
        <taxon>Plasmodiophoridae</taxon>
        <taxon>Spongospora</taxon>
    </lineage>
</organism>
<dbReference type="InterPro" id="IPR015943">
    <property type="entry name" value="WD40/YVTN_repeat-like_dom_sf"/>
</dbReference>
<dbReference type="Gene3D" id="2.130.10.10">
    <property type="entry name" value="YVTN repeat-like/Quinoprotein amine dehydrogenase"/>
    <property type="match status" value="3"/>
</dbReference>
<dbReference type="GO" id="GO:0034455">
    <property type="term" value="C:t-UTP complex"/>
    <property type="evidence" value="ECO:0007669"/>
    <property type="project" value="TreeGrafter"/>
</dbReference>
<dbReference type="GO" id="GO:0030686">
    <property type="term" value="C:90S preribosome"/>
    <property type="evidence" value="ECO:0007669"/>
    <property type="project" value="InterPro"/>
</dbReference>
<dbReference type="SUPFAM" id="SSF69322">
    <property type="entry name" value="Tricorn protease domain 2"/>
    <property type="match status" value="1"/>
</dbReference>
<dbReference type="SUPFAM" id="SSF50978">
    <property type="entry name" value="WD40 repeat-like"/>
    <property type="match status" value="1"/>
</dbReference>
<dbReference type="GO" id="GO:0000462">
    <property type="term" value="P:maturation of SSU-rRNA from tricistronic rRNA transcript (SSU-rRNA, 5.8S rRNA, LSU-rRNA)"/>
    <property type="evidence" value="ECO:0007669"/>
    <property type="project" value="InterPro"/>
</dbReference>
<reference evidence="1" key="1">
    <citation type="submission" date="2015-04" db="EMBL/GenBank/DDBJ databases">
        <title>The genome sequence of the plant pathogenic Rhizarian Plasmodiophora brassicae reveals insights in its biotrophic life cycle and the origin of chitin synthesis.</title>
        <authorList>
            <person name="Schwelm A."/>
            <person name="Fogelqvist J."/>
            <person name="Knaust A."/>
            <person name="Julke S."/>
            <person name="Lilja T."/>
            <person name="Dhandapani V."/>
            <person name="Bonilla-Rosso G."/>
            <person name="Karlsson M."/>
            <person name="Shevchenko A."/>
            <person name="Choi S.R."/>
            <person name="Kim H.G."/>
            <person name="Park J.Y."/>
            <person name="Lim Y.P."/>
            <person name="Ludwig-Muller J."/>
            <person name="Dixelius C."/>
        </authorList>
    </citation>
    <scope>NUCLEOTIDE SEQUENCE</scope>
    <source>
        <tissue evidence="1">Potato root galls</tissue>
    </source>
</reference>
<dbReference type="InterPro" id="IPR046351">
    <property type="entry name" value="UTP4"/>
</dbReference>
<dbReference type="SMART" id="SM00320">
    <property type="entry name" value="WD40"/>
    <property type="match status" value="8"/>
</dbReference>
<dbReference type="PANTHER" id="PTHR44163:SF1">
    <property type="entry name" value="U3 SMALL NUCLEOLAR RNA-ASSOCIATED PROTEIN 4 HOMOLOG"/>
    <property type="match status" value="1"/>
</dbReference>
<sequence>MGGLKRLRSSCKRGVSKEPKQQIEEQQQHSNIVHHDLLYRPPSTITCIAVNGDRIAAVRANGRIEIGRRVQQYIIVDYSIAVPGKQVDQEDYIITCACWQGSRLFTGDLDGTLIEWDLAKRIPRSSTSSYGGAIFSMAISGSCLALGCADGSLRLFDLNTSDVVYKRALLTGHISTPSSFIAAVLFISEDLIASADSDKRIHIFNMKSGQSVSQIITPSSISAMCLSSDKSLIISGSSEGQLQFWCLSTFTLVQTLTSHSANITSIIYNGDEIIACGLDRKIVRVCFIDGAYVISRSVRRHQSDVLCAASSGDVFITAGHDAQICVNYANTYCMASPFPDANDCSVSTDMSVMAFIVDSSSIHIWKYGKLVQRYCCRSPIVSMRISPDAKVLMTSTSSASYCIDLIHGPERSLNMSIRQSPPIEPAAVFCFSSCSTILYFVGLNGDDIYRYRMADMTELDRFSCPSAAQITRMIVSSNNDRLAVADVNGIITVFKMGEVMSIEVVLPAMPFPVSTMAFSHSSTSQMLAVITANNSIHIFSMLETRLISKRFSTAIRSSHQNVQSRRILERGPLVFQAEFSKLSPDTLLLVSPSYIAKLNLSRNPDVIPSTQSLTQHRADSDAISGSPRVIHHSQALQLIDFSTNPISSASSMGADINVLETSWGLILPHIKAPIETHRYANTI</sequence>
<dbReference type="PANTHER" id="PTHR44163">
    <property type="entry name" value="U3 SMALL NUCLEOLAR RNA-ASSOCIATED PROTEIN 4 HOMOLOG"/>
    <property type="match status" value="1"/>
</dbReference>
<dbReference type="InterPro" id="IPR036322">
    <property type="entry name" value="WD40_repeat_dom_sf"/>
</dbReference>
<name>A0A0H5RAG7_9EUKA</name>
<accession>A0A0H5RAG7</accession>
<dbReference type="EMBL" id="HACM01010708">
    <property type="protein sequence ID" value="CRZ11150.1"/>
    <property type="molecule type" value="Transcribed_RNA"/>
</dbReference>
<dbReference type="InterPro" id="IPR001680">
    <property type="entry name" value="WD40_rpt"/>
</dbReference>
<dbReference type="Pfam" id="PF00400">
    <property type="entry name" value="WD40"/>
    <property type="match status" value="2"/>
</dbReference>
<proteinExistence type="predicted"/>
<dbReference type="GO" id="GO:0032040">
    <property type="term" value="C:small-subunit processome"/>
    <property type="evidence" value="ECO:0007669"/>
    <property type="project" value="TreeGrafter"/>
</dbReference>
<protein>
    <submittedName>
        <fullName evidence="1">Uncharacterized protein</fullName>
    </submittedName>
</protein>
<evidence type="ECO:0000313" key="1">
    <source>
        <dbReference type="EMBL" id="CRZ11150.1"/>
    </source>
</evidence>
<dbReference type="AlphaFoldDB" id="A0A0H5RAG7"/>
<dbReference type="GO" id="GO:0003723">
    <property type="term" value="F:RNA binding"/>
    <property type="evidence" value="ECO:0007669"/>
    <property type="project" value="TreeGrafter"/>
</dbReference>